<dbReference type="AlphaFoldDB" id="S5AL06"/>
<organism evidence="1 2">
    <name type="scientific">Alteromonas mediterranea 615</name>
    <dbReference type="NCBI Taxonomy" id="1300253"/>
    <lineage>
        <taxon>Bacteria</taxon>
        <taxon>Pseudomonadati</taxon>
        <taxon>Pseudomonadota</taxon>
        <taxon>Gammaproteobacteria</taxon>
        <taxon>Alteromonadales</taxon>
        <taxon>Alteromonadaceae</taxon>
        <taxon>Alteromonas/Salinimonas group</taxon>
        <taxon>Alteromonas</taxon>
    </lineage>
</organism>
<evidence type="ECO:0000313" key="1">
    <source>
        <dbReference type="EMBL" id="AGP79849.1"/>
    </source>
</evidence>
<sequence length="112" mass="13185">MSSLEYVISHDRFSIAKECAKMLVDGKASLDDATGYIDEIVELKKYFADFYGEFSHEYDLARSMLNILRMIKRSIRVQKEDERQSVADWVDKYPTRILYFRKLQSVIEMPST</sequence>
<dbReference type="HOGENOM" id="CLU_2140597_0_0_6"/>
<protein>
    <submittedName>
        <fullName evidence="1">Uncharacterized protein</fullName>
    </submittedName>
</protein>
<accession>S5AL06</accession>
<dbReference type="KEGG" id="amh:I633_22131"/>
<proteinExistence type="predicted"/>
<dbReference type="EMBL" id="CP004847">
    <property type="protein sequence ID" value="AGP79849.1"/>
    <property type="molecule type" value="Genomic_DNA"/>
</dbReference>
<name>S5AL06_9ALTE</name>
<evidence type="ECO:0000313" key="2">
    <source>
        <dbReference type="Proteomes" id="UP000014909"/>
    </source>
</evidence>
<keyword evidence="1" id="KW-0614">Plasmid</keyword>
<reference evidence="1 2" key="1">
    <citation type="journal article" date="2013" name="Genome Biol. Evol.">
        <title>Genomic Diversity of "Deep Ecotype" Alteromonas macleodii Isolates: Evidence for Pan-Mediterranean Clonal Frames.</title>
        <authorList>
            <person name="Lopez-Perez M."/>
            <person name="Gonzaga A."/>
            <person name="Rodriguez-Valera F."/>
        </authorList>
    </citation>
    <scope>NUCLEOTIDE SEQUENCE [LARGE SCALE GENOMIC DNA]</scope>
    <source>
        <strain evidence="2">'English Channel 615'</strain>
        <plasmid evidence="2">Plasmid</plasmid>
    </source>
</reference>
<gene>
    <name evidence="1" type="ORF">I633_22131</name>
</gene>
<geneLocation type="plasmid" evidence="1">
    <name>unnamed</name>
</geneLocation>
<dbReference type="Proteomes" id="UP000014909">
    <property type="component" value="Plasmid unnamed"/>
</dbReference>
<dbReference type="BioCyc" id="AMAC1300253:G12YX-3496-MONOMER"/>